<feature type="compositionally biased region" description="Acidic residues" evidence="2">
    <location>
        <begin position="190"/>
        <end position="202"/>
    </location>
</feature>
<name>A0A8T3D7V5_9TELE</name>
<gene>
    <name evidence="3" type="ORF">AGOR_G00137360</name>
</gene>
<evidence type="ECO:0000313" key="3">
    <source>
        <dbReference type="EMBL" id="KAI1892811.1"/>
    </source>
</evidence>
<proteinExistence type="inferred from homology"/>
<organism evidence="3 4">
    <name type="scientific">Albula goreensis</name>
    <dbReference type="NCBI Taxonomy" id="1534307"/>
    <lineage>
        <taxon>Eukaryota</taxon>
        <taxon>Metazoa</taxon>
        <taxon>Chordata</taxon>
        <taxon>Craniata</taxon>
        <taxon>Vertebrata</taxon>
        <taxon>Euteleostomi</taxon>
        <taxon>Actinopterygii</taxon>
        <taxon>Neopterygii</taxon>
        <taxon>Teleostei</taxon>
        <taxon>Albuliformes</taxon>
        <taxon>Albulidae</taxon>
        <taxon>Albula</taxon>
    </lineage>
</organism>
<dbReference type="GO" id="GO:0005737">
    <property type="term" value="C:cytoplasm"/>
    <property type="evidence" value="ECO:0007669"/>
    <property type="project" value="InterPro"/>
</dbReference>
<dbReference type="EMBL" id="JAERUA010000012">
    <property type="protein sequence ID" value="KAI1892811.1"/>
    <property type="molecule type" value="Genomic_DNA"/>
</dbReference>
<comment type="similarity">
    <text evidence="1">Belongs to the dysbindin family.</text>
</comment>
<feature type="region of interest" description="Disordered" evidence="2">
    <location>
        <begin position="105"/>
        <end position="202"/>
    </location>
</feature>
<feature type="compositionally biased region" description="Acidic residues" evidence="2">
    <location>
        <begin position="113"/>
        <end position="128"/>
    </location>
</feature>
<dbReference type="OrthoDB" id="8951733at2759"/>
<feature type="compositionally biased region" description="Basic and acidic residues" evidence="2">
    <location>
        <begin position="13"/>
        <end position="23"/>
    </location>
</feature>
<comment type="caution">
    <text evidence="3">The sequence shown here is derived from an EMBL/GenBank/DDBJ whole genome shotgun (WGS) entry which is preliminary data.</text>
</comment>
<accession>A0A8T3D7V5</accession>
<reference evidence="3" key="1">
    <citation type="submission" date="2021-01" db="EMBL/GenBank/DDBJ databases">
        <authorList>
            <person name="Zahm M."/>
            <person name="Roques C."/>
            <person name="Cabau C."/>
            <person name="Klopp C."/>
            <person name="Donnadieu C."/>
            <person name="Jouanno E."/>
            <person name="Lampietro C."/>
            <person name="Louis A."/>
            <person name="Herpin A."/>
            <person name="Echchiki A."/>
            <person name="Berthelot C."/>
            <person name="Parey E."/>
            <person name="Roest-Crollius H."/>
            <person name="Braasch I."/>
            <person name="Postlethwait J."/>
            <person name="Bobe J."/>
            <person name="Montfort J."/>
            <person name="Bouchez O."/>
            <person name="Begum T."/>
            <person name="Mejri S."/>
            <person name="Adams A."/>
            <person name="Chen W.-J."/>
            <person name="Guiguen Y."/>
        </authorList>
    </citation>
    <scope>NUCLEOTIDE SEQUENCE</scope>
    <source>
        <tissue evidence="3">Blood</tissue>
    </source>
</reference>
<evidence type="ECO:0000313" key="4">
    <source>
        <dbReference type="Proteomes" id="UP000829720"/>
    </source>
</evidence>
<protein>
    <recommendedName>
        <fullName evidence="5">Dysbindin</fullName>
    </recommendedName>
</protein>
<keyword evidence="4" id="KW-1185">Reference proteome</keyword>
<evidence type="ECO:0000256" key="1">
    <source>
        <dbReference type="ARBA" id="ARBA00008686"/>
    </source>
</evidence>
<dbReference type="PANTHER" id="PTHR16294:SF7">
    <property type="entry name" value="DYSBINDIN DOMAIN-CONTAINING PROTEIN 2"/>
    <property type="match status" value="1"/>
</dbReference>
<dbReference type="PANTHER" id="PTHR16294">
    <property type="entry name" value="DYSTROBREVIN BINDING PROTEIN 1 DYSBINDIN"/>
    <property type="match status" value="1"/>
</dbReference>
<evidence type="ECO:0000256" key="2">
    <source>
        <dbReference type="SAM" id="MobiDB-lite"/>
    </source>
</evidence>
<evidence type="ECO:0008006" key="5">
    <source>
        <dbReference type="Google" id="ProtNLM"/>
    </source>
</evidence>
<dbReference type="Proteomes" id="UP000829720">
    <property type="component" value="Unassembled WGS sequence"/>
</dbReference>
<sequence>MSSSGPTNHNKRLSSETEHAQRVLDMDTPQHMKLRERQRFFEEVFQNDVDVYLSNAHLQIEHKRPAPIGSISSMEVNVDMLEQMDLMDISDHEALDVFLNSAGDESILASPLPEEDDDDDDEDEDDEEVYKTGISLQVPKSRISSTSSSCTDPYSLDTSEEGAETPVVQSDEEDVQADTLLLASMPSGKDEEEEEDQEVHLS</sequence>
<dbReference type="Pfam" id="PF04440">
    <property type="entry name" value="Dysbindin"/>
    <property type="match status" value="1"/>
</dbReference>
<dbReference type="AlphaFoldDB" id="A0A8T3D7V5"/>
<dbReference type="InterPro" id="IPR007531">
    <property type="entry name" value="Dysbindin"/>
</dbReference>
<feature type="region of interest" description="Disordered" evidence="2">
    <location>
        <begin position="1"/>
        <end position="23"/>
    </location>
</feature>